<dbReference type="InterPro" id="IPR005793">
    <property type="entry name" value="Formyl_trans_C"/>
</dbReference>
<protein>
    <recommendedName>
        <fullName evidence="2 5">Methionyl-tRNA formyltransferase</fullName>
        <ecNumber evidence="2 5">2.1.2.9</ecNumber>
    </recommendedName>
</protein>
<evidence type="ECO:0000259" key="6">
    <source>
        <dbReference type="Pfam" id="PF00551"/>
    </source>
</evidence>
<comment type="caution">
    <text evidence="8">The sequence shown here is derived from an EMBL/GenBank/DDBJ whole genome shotgun (WGS) entry which is preliminary data.</text>
</comment>
<feature type="binding site" evidence="5">
    <location>
        <begin position="109"/>
        <end position="112"/>
    </location>
    <ligand>
        <name>(6S)-5,6,7,8-tetrahydrofolate</name>
        <dbReference type="ChEBI" id="CHEBI:57453"/>
    </ligand>
</feature>
<evidence type="ECO:0000313" key="8">
    <source>
        <dbReference type="EMBL" id="GGI12550.1"/>
    </source>
</evidence>
<dbReference type="PANTHER" id="PTHR11138">
    <property type="entry name" value="METHIONYL-TRNA FORMYLTRANSFERASE"/>
    <property type="match status" value="1"/>
</dbReference>
<dbReference type="Proteomes" id="UP000619536">
    <property type="component" value="Unassembled WGS sequence"/>
</dbReference>
<evidence type="ECO:0000313" key="9">
    <source>
        <dbReference type="Proteomes" id="UP000619536"/>
    </source>
</evidence>
<dbReference type="Gene3D" id="3.40.50.12230">
    <property type="match status" value="1"/>
</dbReference>
<evidence type="ECO:0000256" key="5">
    <source>
        <dbReference type="HAMAP-Rule" id="MF_00182"/>
    </source>
</evidence>
<comment type="catalytic activity">
    <reaction evidence="5">
        <text>L-methionyl-tRNA(fMet) + (6R)-10-formyltetrahydrofolate = N-formyl-L-methionyl-tRNA(fMet) + (6S)-5,6,7,8-tetrahydrofolate + H(+)</text>
        <dbReference type="Rhea" id="RHEA:24380"/>
        <dbReference type="Rhea" id="RHEA-COMP:9952"/>
        <dbReference type="Rhea" id="RHEA-COMP:9953"/>
        <dbReference type="ChEBI" id="CHEBI:15378"/>
        <dbReference type="ChEBI" id="CHEBI:57453"/>
        <dbReference type="ChEBI" id="CHEBI:78530"/>
        <dbReference type="ChEBI" id="CHEBI:78844"/>
        <dbReference type="ChEBI" id="CHEBI:195366"/>
        <dbReference type="EC" id="2.1.2.9"/>
    </reaction>
</comment>
<dbReference type="Pfam" id="PF02911">
    <property type="entry name" value="Formyl_trans_C"/>
    <property type="match status" value="1"/>
</dbReference>
<reference evidence="8" key="2">
    <citation type="submission" date="2020-09" db="EMBL/GenBank/DDBJ databases">
        <authorList>
            <person name="Sun Q."/>
            <person name="Sedlacek I."/>
        </authorList>
    </citation>
    <scope>NUCLEOTIDE SEQUENCE</scope>
    <source>
        <strain evidence="8">CCM 8606</strain>
    </source>
</reference>
<dbReference type="EMBL" id="BMDH01000001">
    <property type="protein sequence ID" value="GGI12550.1"/>
    <property type="molecule type" value="Genomic_DNA"/>
</dbReference>
<dbReference type="InterPro" id="IPR011034">
    <property type="entry name" value="Formyl_transferase-like_C_sf"/>
</dbReference>
<organism evidence="8 9">
    <name type="scientific">Galliscardovia ingluviei</name>
    <dbReference type="NCBI Taxonomy" id="1769422"/>
    <lineage>
        <taxon>Bacteria</taxon>
        <taxon>Bacillati</taxon>
        <taxon>Actinomycetota</taxon>
        <taxon>Actinomycetes</taxon>
        <taxon>Bifidobacteriales</taxon>
        <taxon>Bifidobacteriaceae</taxon>
        <taxon>Galliscardovia</taxon>
    </lineage>
</organism>
<evidence type="ECO:0000256" key="3">
    <source>
        <dbReference type="ARBA" id="ARBA00022679"/>
    </source>
</evidence>
<keyword evidence="4 5" id="KW-0648">Protein biosynthesis</keyword>
<gene>
    <name evidence="5 8" type="primary">fmt</name>
    <name evidence="8" type="ORF">GCM10007377_01520</name>
</gene>
<dbReference type="NCBIfam" id="TIGR00460">
    <property type="entry name" value="fmt"/>
    <property type="match status" value="1"/>
</dbReference>
<dbReference type="EC" id="2.1.2.9" evidence="2 5"/>
<evidence type="ECO:0000256" key="4">
    <source>
        <dbReference type="ARBA" id="ARBA00022917"/>
    </source>
</evidence>
<dbReference type="InterPro" id="IPR044135">
    <property type="entry name" value="Met-tRNA-FMT_C"/>
</dbReference>
<dbReference type="CDD" id="cd08646">
    <property type="entry name" value="FMT_core_Met-tRNA-FMT_N"/>
    <property type="match status" value="1"/>
</dbReference>
<sequence>MRIIFAGTPQVAVPSLEALVAADDIDVVAVLTRPDAPSGRGRKLKPSPVKTRALELGLPVYEDNPNSEQWLETLRTLHVDAAAVVAFGNILKRPVLEALPQGWFNLHFSLLPTLRGAAPAQRAIWQGMESTGATVFRIDVGMDDGPIVAQEPTAIADEENAGELLERMAVEQAPLLVHALQQVAHGTAVLHAQSEEGVSYAAKITHDDAHIAVSAPCEQIVNQIRACAPAPGAWVSLTDATQPDNGILLRVLRAQCVPSEDAQTVLERGFAGVNLEDVALGRIAADKRHVWLRCGQGLIELLEVQAQGKKVMRAADWARGAHLSDAVLAK</sequence>
<keyword evidence="3 5" id="KW-0808">Transferase</keyword>
<reference evidence="8" key="1">
    <citation type="journal article" date="2014" name="Int. J. Syst. Evol. Microbiol.">
        <title>Complete genome sequence of Corynebacterium casei LMG S-19264T (=DSM 44701T), isolated from a smear-ripened cheese.</title>
        <authorList>
            <consortium name="US DOE Joint Genome Institute (JGI-PGF)"/>
            <person name="Walter F."/>
            <person name="Albersmeier A."/>
            <person name="Kalinowski J."/>
            <person name="Ruckert C."/>
        </authorList>
    </citation>
    <scope>NUCLEOTIDE SEQUENCE</scope>
    <source>
        <strain evidence="8">CCM 8606</strain>
    </source>
</reference>
<feature type="domain" description="Formyl transferase C-terminal" evidence="7">
    <location>
        <begin position="203"/>
        <end position="321"/>
    </location>
</feature>
<dbReference type="CDD" id="cd08704">
    <property type="entry name" value="Met_tRNA_FMT_C"/>
    <property type="match status" value="1"/>
</dbReference>
<evidence type="ECO:0000256" key="1">
    <source>
        <dbReference type="ARBA" id="ARBA00010699"/>
    </source>
</evidence>
<dbReference type="AlphaFoldDB" id="A0A8J3AEP4"/>
<evidence type="ECO:0000259" key="7">
    <source>
        <dbReference type="Pfam" id="PF02911"/>
    </source>
</evidence>
<dbReference type="SUPFAM" id="SSF53328">
    <property type="entry name" value="Formyltransferase"/>
    <property type="match status" value="1"/>
</dbReference>
<dbReference type="InterPro" id="IPR041711">
    <property type="entry name" value="Met-tRNA-FMT_N"/>
</dbReference>
<dbReference type="InterPro" id="IPR005794">
    <property type="entry name" value="Fmt"/>
</dbReference>
<dbReference type="PANTHER" id="PTHR11138:SF5">
    <property type="entry name" value="METHIONYL-TRNA FORMYLTRANSFERASE, MITOCHONDRIAL"/>
    <property type="match status" value="1"/>
</dbReference>
<dbReference type="InterPro" id="IPR036477">
    <property type="entry name" value="Formyl_transf_N_sf"/>
</dbReference>
<comment type="similarity">
    <text evidence="1 5">Belongs to the Fmt family.</text>
</comment>
<dbReference type="InterPro" id="IPR002376">
    <property type="entry name" value="Formyl_transf_N"/>
</dbReference>
<dbReference type="HAMAP" id="MF_00182">
    <property type="entry name" value="Formyl_trans"/>
    <property type="match status" value="1"/>
</dbReference>
<dbReference type="GO" id="GO:0004479">
    <property type="term" value="F:methionyl-tRNA formyltransferase activity"/>
    <property type="evidence" value="ECO:0007669"/>
    <property type="project" value="UniProtKB-UniRule"/>
</dbReference>
<proteinExistence type="inferred from homology"/>
<evidence type="ECO:0000256" key="2">
    <source>
        <dbReference type="ARBA" id="ARBA00012261"/>
    </source>
</evidence>
<keyword evidence="9" id="KW-1185">Reference proteome</keyword>
<dbReference type="GO" id="GO:0005829">
    <property type="term" value="C:cytosol"/>
    <property type="evidence" value="ECO:0007669"/>
    <property type="project" value="TreeGrafter"/>
</dbReference>
<name>A0A8J3AEP4_9BIFI</name>
<dbReference type="SUPFAM" id="SSF50486">
    <property type="entry name" value="FMT C-terminal domain-like"/>
    <property type="match status" value="1"/>
</dbReference>
<comment type="function">
    <text evidence="5">Attaches a formyl group to the free amino group of methionyl-tRNA(fMet). The formyl group appears to play a dual role in the initiator identity of N-formylmethionyl-tRNA by promoting its recognition by IF2 and preventing the misappropriation of this tRNA by the elongation apparatus.</text>
</comment>
<accession>A0A8J3AEP4</accession>
<feature type="domain" description="Formyl transferase N-terminal" evidence="6">
    <location>
        <begin position="1"/>
        <end position="179"/>
    </location>
</feature>
<dbReference type="Pfam" id="PF00551">
    <property type="entry name" value="Formyl_trans_N"/>
    <property type="match status" value="1"/>
</dbReference>